<dbReference type="EMBL" id="VDMQ01000003">
    <property type="protein sequence ID" value="TNM55921.1"/>
    <property type="molecule type" value="Genomic_DNA"/>
</dbReference>
<comment type="caution">
    <text evidence="1">The sequence shown here is derived from an EMBL/GenBank/DDBJ whole genome shotgun (WGS) entry which is preliminary data.</text>
</comment>
<reference evidence="1 2" key="1">
    <citation type="submission" date="2019-06" db="EMBL/GenBank/DDBJ databases">
        <authorList>
            <person name="Mardanova A.M."/>
            <person name="Pudova D.S."/>
            <person name="Shagimardanova E.I."/>
            <person name="Gogoleva N.E."/>
            <person name="Lutfullin M.T."/>
            <person name="Hadieva G.F."/>
            <person name="Sharipova M.R."/>
        </authorList>
    </citation>
    <scope>NUCLEOTIDE SEQUENCE [LARGE SCALE GENOMIC DNA]</scope>
    <source>
        <strain evidence="1 2">MG-1</strain>
    </source>
</reference>
<sequence>MGSVRHRGGETVILHPLVEGAEDAHGNPVEEWGPGVEREKCAIEPRVQEVENELGRSAVVYGFTIYDTFDSPVTDRDEMTVRGIRCKVDGEIARWRNPFTGQAKGSVITLKRVDG</sequence>
<dbReference type="AlphaFoldDB" id="A0A5C4X310"/>
<name>A0A5C4X310_9MICO</name>
<proteinExistence type="predicted"/>
<organism evidence="1 2">
    <name type="scientific">Brevibacterium sediminis</name>
    <dbReference type="NCBI Taxonomy" id="1857024"/>
    <lineage>
        <taxon>Bacteria</taxon>
        <taxon>Bacillati</taxon>
        <taxon>Actinomycetota</taxon>
        <taxon>Actinomycetes</taxon>
        <taxon>Micrococcales</taxon>
        <taxon>Brevibacteriaceae</taxon>
        <taxon>Brevibacterium</taxon>
    </lineage>
</organism>
<evidence type="ECO:0008006" key="3">
    <source>
        <dbReference type="Google" id="ProtNLM"/>
    </source>
</evidence>
<dbReference type="RefSeq" id="WP_139468060.1">
    <property type="nucleotide sequence ID" value="NZ_VDMQ01000003.1"/>
</dbReference>
<gene>
    <name evidence="1" type="ORF">FHQ09_06705</name>
</gene>
<evidence type="ECO:0000313" key="2">
    <source>
        <dbReference type="Proteomes" id="UP000314223"/>
    </source>
</evidence>
<evidence type="ECO:0000313" key="1">
    <source>
        <dbReference type="EMBL" id="TNM55921.1"/>
    </source>
</evidence>
<accession>A0A5C4X310</accession>
<protein>
    <recommendedName>
        <fullName evidence="3">Head-to-tail stopper</fullName>
    </recommendedName>
</protein>
<dbReference type="Proteomes" id="UP000314223">
    <property type="component" value="Unassembled WGS sequence"/>
</dbReference>